<evidence type="ECO:0000256" key="1">
    <source>
        <dbReference type="ARBA" id="ARBA00008418"/>
    </source>
</evidence>
<evidence type="ECO:0000313" key="7">
    <source>
        <dbReference type="Proteomes" id="UP000813824"/>
    </source>
</evidence>
<keyword evidence="2" id="KW-0117">Actin capping</keyword>
<dbReference type="PANTHER" id="PTHR11977">
    <property type="entry name" value="VILLIN"/>
    <property type="match status" value="1"/>
</dbReference>
<dbReference type="GO" id="GO:0008154">
    <property type="term" value="P:actin polymerization or depolymerization"/>
    <property type="evidence" value="ECO:0007669"/>
    <property type="project" value="TreeGrafter"/>
</dbReference>
<dbReference type="Pfam" id="PF00626">
    <property type="entry name" value="Gelsolin"/>
    <property type="match status" value="2"/>
</dbReference>
<comment type="similarity">
    <text evidence="1">Belongs to the villin/gelsolin family.</text>
</comment>
<evidence type="ECO:0000313" key="6">
    <source>
        <dbReference type="EMBL" id="KAH8104671.1"/>
    </source>
</evidence>
<feature type="domain" description="Gelsolin-like" evidence="5">
    <location>
        <begin position="58"/>
        <end position="142"/>
    </location>
</feature>
<dbReference type="InterPro" id="IPR007122">
    <property type="entry name" value="Villin/Gelsolin"/>
</dbReference>
<accession>A0A8K0XT52</accession>
<evidence type="ECO:0000256" key="3">
    <source>
        <dbReference type="ARBA" id="ARBA00022737"/>
    </source>
</evidence>
<dbReference type="FunFam" id="3.40.20.10:FF:000043">
    <property type="entry name" value="macrophage-capping protein-like isoform X2"/>
    <property type="match status" value="1"/>
</dbReference>
<dbReference type="Gene3D" id="3.40.20.10">
    <property type="entry name" value="Severin"/>
    <property type="match status" value="3"/>
</dbReference>
<dbReference type="GO" id="GO:0015629">
    <property type="term" value="C:actin cytoskeleton"/>
    <property type="evidence" value="ECO:0007669"/>
    <property type="project" value="TreeGrafter"/>
</dbReference>
<dbReference type="GO" id="GO:0051015">
    <property type="term" value="F:actin filament binding"/>
    <property type="evidence" value="ECO:0007669"/>
    <property type="project" value="InterPro"/>
</dbReference>
<evidence type="ECO:0000259" key="5">
    <source>
        <dbReference type="Pfam" id="PF00626"/>
    </source>
</evidence>
<dbReference type="CDD" id="cd11290">
    <property type="entry name" value="gelsolin_S1_like"/>
    <property type="match status" value="1"/>
</dbReference>
<protein>
    <submittedName>
        <fullName evidence="6">Fragmin60</fullName>
    </submittedName>
</protein>
<dbReference type="GO" id="GO:0005737">
    <property type="term" value="C:cytoplasm"/>
    <property type="evidence" value="ECO:0007669"/>
    <property type="project" value="TreeGrafter"/>
</dbReference>
<proteinExistence type="inferred from homology"/>
<name>A0A8K0XT52_9AGAR</name>
<dbReference type="GO" id="GO:0051693">
    <property type="term" value="P:actin filament capping"/>
    <property type="evidence" value="ECO:0007669"/>
    <property type="project" value="UniProtKB-KW"/>
</dbReference>
<dbReference type="AlphaFoldDB" id="A0A8K0XT52"/>
<comment type="caution">
    <text evidence="6">The sequence shown here is derived from an EMBL/GenBank/DDBJ whole genome shotgun (WGS) entry which is preliminary data.</text>
</comment>
<dbReference type="Proteomes" id="UP000813824">
    <property type="component" value="Unassembled WGS sequence"/>
</dbReference>
<reference evidence="6" key="1">
    <citation type="journal article" date="2021" name="New Phytol.">
        <title>Evolutionary innovations through gain and loss of genes in the ectomycorrhizal Boletales.</title>
        <authorList>
            <person name="Wu G."/>
            <person name="Miyauchi S."/>
            <person name="Morin E."/>
            <person name="Kuo A."/>
            <person name="Drula E."/>
            <person name="Varga T."/>
            <person name="Kohler A."/>
            <person name="Feng B."/>
            <person name="Cao Y."/>
            <person name="Lipzen A."/>
            <person name="Daum C."/>
            <person name="Hundley H."/>
            <person name="Pangilinan J."/>
            <person name="Johnson J."/>
            <person name="Barry K."/>
            <person name="LaButti K."/>
            <person name="Ng V."/>
            <person name="Ahrendt S."/>
            <person name="Min B."/>
            <person name="Choi I.G."/>
            <person name="Park H."/>
            <person name="Plett J.M."/>
            <person name="Magnuson J."/>
            <person name="Spatafora J.W."/>
            <person name="Nagy L.G."/>
            <person name="Henrissat B."/>
            <person name="Grigoriev I.V."/>
            <person name="Yang Z.L."/>
            <person name="Xu J."/>
            <person name="Martin F.M."/>
        </authorList>
    </citation>
    <scope>NUCLEOTIDE SEQUENCE</scope>
    <source>
        <strain evidence="6">KKN 215</strain>
    </source>
</reference>
<evidence type="ECO:0000256" key="2">
    <source>
        <dbReference type="ARBA" id="ARBA00022467"/>
    </source>
</evidence>
<dbReference type="InterPro" id="IPR029006">
    <property type="entry name" value="ADF-H/Gelsolin-like_dom_sf"/>
</dbReference>
<keyword evidence="7" id="KW-1185">Reference proteome</keyword>
<keyword evidence="4" id="KW-0009">Actin-binding</keyword>
<dbReference type="PANTHER" id="PTHR11977:SF130">
    <property type="entry name" value="SEVERIN"/>
    <property type="match status" value="1"/>
</dbReference>
<dbReference type="SMART" id="SM00262">
    <property type="entry name" value="GEL"/>
    <property type="match status" value="3"/>
</dbReference>
<gene>
    <name evidence="6" type="ORF">BXZ70DRAFT_887894</name>
</gene>
<organism evidence="6 7">
    <name type="scientific">Cristinia sonorae</name>
    <dbReference type="NCBI Taxonomy" id="1940300"/>
    <lineage>
        <taxon>Eukaryota</taxon>
        <taxon>Fungi</taxon>
        <taxon>Dikarya</taxon>
        <taxon>Basidiomycota</taxon>
        <taxon>Agaricomycotina</taxon>
        <taxon>Agaricomycetes</taxon>
        <taxon>Agaricomycetidae</taxon>
        <taxon>Agaricales</taxon>
        <taxon>Pleurotineae</taxon>
        <taxon>Stephanosporaceae</taxon>
        <taxon>Cristinia</taxon>
    </lineage>
</organism>
<keyword evidence="3" id="KW-0677">Repeat</keyword>
<dbReference type="InterPro" id="IPR007123">
    <property type="entry name" value="Gelsolin-like_dom"/>
</dbReference>
<dbReference type="EMBL" id="JAEVFJ010000005">
    <property type="protein sequence ID" value="KAH8104671.1"/>
    <property type="molecule type" value="Genomic_DNA"/>
</dbReference>
<evidence type="ECO:0000256" key="4">
    <source>
        <dbReference type="ARBA" id="ARBA00023203"/>
    </source>
</evidence>
<dbReference type="SUPFAM" id="SSF55753">
    <property type="entry name" value="Actin depolymerizing proteins"/>
    <property type="match status" value="3"/>
</dbReference>
<dbReference type="OrthoDB" id="6375767at2759"/>
<sequence length="399" mass="44593">MEGERLSQPTKYNIEDSNIALLGSDLEKNVREHAGDKEPAWETAGQQIGLQIWRIEKFKVVEWPKENYGTFYDGDSYIVLHTYKKTPDTEQLSYDLHFWIGEDSTQDEAATAAYKTVELDDHLHGLPVEYREVQSYESPQFLSYFPRFICQRGGVATGFHHVSSTPPPDTKRLYRIQATGVNLVVREVPVEKESIVPGDAYVLDMGVKVWQLNTKGSVGKERFKAAEFVTALGNARQGNCEVTVYGTSTQEAPHTYVDSHITTDEGTSGAGIFLSEVGLDIMPSAPLLPPSTSSSPPERTLYRLSDSSGSVTFSPVSPPTRASLSSSDAFLLDDTAHWPSPAIYVWIGKDASLTERRLVLQYAQRYLYEHRKGDRKSLAVNLVKMREGRETDAFLKAID</sequence>
<feature type="domain" description="Gelsolin-like" evidence="5">
    <location>
        <begin position="315"/>
        <end position="395"/>
    </location>
</feature>
<dbReference type="PRINTS" id="PR00597">
    <property type="entry name" value="GELSOLIN"/>
</dbReference>